<keyword evidence="4" id="KW-1185">Reference proteome</keyword>
<dbReference type="RefSeq" id="WP_344624140.1">
    <property type="nucleotide sequence ID" value="NZ_BAAALD010000025.1"/>
</dbReference>
<dbReference type="EMBL" id="BAAALD010000025">
    <property type="protein sequence ID" value="GAA1084655.1"/>
    <property type="molecule type" value="Genomic_DNA"/>
</dbReference>
<dbReference type="NCBIfam" id="NF033634">
    <property type="entry name" value="SLATT_1"/>
    <property type="match status" value="1"/>
</dbReference>
<name>A0ABN1TH28_9ACTN</name>
<organism evidence="3 4">
    <name type="scientific">Kitasatospora arboriphila</name>
    <dbReference type="NCBI Taxonomy" id="258052"/>
    <lineage>
        <taxon>Bacteria</taxon>
        <taxon>Bacillati</taxon>
        <taxon>Actinomycetota</taxon>
        <taxon>Actinomycetes</taxon>
        <taxon>Kitasatosporales</taxon>
        <taxon>Streptomycetaceae</taxon>
        <taxon>Kitasatospora</taxon>
    </lineage>
</organism>
<feature type="region of interest" description="Disordered" evidence="1">
    <location>
        <begin position="156"/>
        <end position="186"/>
    </location>
</feature>
<sequence>MAGNTADGADTSPVSRQLAFVEAEVHSQLRIRTRRRDTDRRRAFGLQISTVSLSAVITVLLGVQVGQPARQWLSDVALGLGAAITVLAAWQAFFSHRALWLQRSDTVHRLAALERRLAFHRAGLAGAEPEPAQVAEFLAAYEEIVQADHDSWTRVRSVSDPQVALPPGPVPPQGRELLTDHQDATG</sequence>
<evidence type="ECO:0000256" key="1">
    <source>
        <dbReference type="SAM" id="MobiDB-lite"/>
    </source>
</evidence>
<keyword evidence="2" id="KW-1133">Transmembrane helix</keyword>
<evidence type="ECO:0000256" key="2">
    <source>
        <dbReference type="SAM" id="Phobius"/>
    </source>
</evidence>
<feature type="transmembrane region" description="Helical" evidence="2">
    <location>
        <begin position="76"/>
        <end position="94"/>
    </location>
</feature>
<comment type="caution">
    <text evidence="3">The sequence shown here is derived from an EMBL/GenBank/DDBJ whole genome shotgun (WGS) entry which is preliminary data.</text>
</comment>
<dbReference type="Proteomes" id="UP001499987">
    <property type="component" value="Unassembled WGS sequence"/>
</dbReference>
<proteinExistence type="predicted"/>
<feature type="transmembrane region" description="Helical" evidence="2">
    <location>
        <begin position="44"/>
        <end position="64"/>
    </location>
</feature>
<reference evidence="3 4" key="1">
    <citation type="journal article" date="2019" name="Int. J. Syst. Evol. Microbiol.">
        <title>The Global Catalogue of Microorganisms (GCM) 10K type strain sequencing project: providing services to taxonomists for standard genome sequencing and annotation.</title>
        <authorList>
            <consortium name="The Broad Institute Genomics Platform"/>
            <consortium name="The Broad Institute Genome Sequencing Center for Infectious Disease"/>
            <person name="Wu L."/>
            <person name="Ma J."/>
        </authorList>
    </citation>
    <scope>NUCLEOTIDE SEQUENCE [LARGE SCALE GENOMIC DNA]</scope>
    <source>
        <strain evidence="3 4">JCM 13002</strain>
    </source>
</reference>
<evidence type="ECO:0000313" key="4">
    <source>
        <dbReference type="Proteomes" id="UP001499987"/>
    </source>
</evidence>
<accession>A0ABN1TH28</accession>
<keyword evidence="2" id="KW-0812">Transmembrane</keyword>
<protein>
    <recommendedName>
        <fullName evidence="5">DUF4231 domain-containing protein</fullName>
    </recommendedName>
</protein>
<gene>
    <name evidence="3" type="ORF">GCM10009663_30470</name>
</gene>
<feature type="compositionally biased region" description="Basic and acidic residues" evidence="1">
    <location>
        <begin position="177"/>
        <end position="186"/>
    </location>
</feature>
<keyword evidence="2" id="KW-0472">Membrane</keyword>
<evidence type="ECO:0008006" key="5">
    <source>
        <dbReference type="Google" id="ProtNLM"/>
    </source>
</evidence>
<evidence type="ECO:0000313" key="3">
    <source>
        <dbReference type="EMBL" id="GAA1084655.1"/>
    </source>
</evidence>